<gene>
    <name evidence="10" type="ORF">DBRI00130_LOCUS1138</name>
</gene>
<sequence>MQEVASESDNDDDQIELSSSLMGTGSTLNTGGGGKGSNIAYQPISVASSTSRFAPLSLDPFELFMGELRISAELVFSQKITWLLVFGPLAVFGDYLGVLSESICFVFAGLALIPCAERLSFVTEQVAEHTNGTIGALLNATFGNAPEFLISTAAMRNGFYRVVQLTLLGSILTNLLFVFGLSCLIGGLKWQVQELRITSGNASIGMLIMATAGLVLPAALKMSHELVLFNNERNDDLPTESELHFSRFNAVIMSAMYVSYLIFQLGTHKDEFDDSAHPENPSLDILRGHNIVLTRSFNSRVTKRRKSRKNKFCRRFYPLQVNSSSESDVEIARSSWGKGEQHQNGYDDGSGSSGNCHKSLPPRIPQSLTVSKKRGSHNRRRKFRRDYERKRSSSFSNAGDVSSAEELSDLNAGDSVQKKILEKKQSGLRKAHDSDLNLMTSDDDEGGESTALMSFRCGLLWLFAVTVCVSAMSDILVDTIDGFAQSYGISEVFTSIVIIPYFSNIAEQVSAVIFAYKNEMDLCIGITVGSSIQVALFVMPGCVLIGWVVDRAMSMYLKGFETCCLVLAVLCVAAVLQGGTTNWLVGTFFMGVYFMIAAGFWYHELEDLSRDAETLVHSNSTNDGG</sequence>
<reference evidence="10" key="1">
    <citation type="submission" date="2021-01" db="EMBL/GenBank/DDBJ databases">
        <authorList>
            <person name="Corre E."/>
            <person name="Pelletier E."/>
            <person name="Niang G."/>
            <person name="Scheremetjew M."/>
            <person name="Finn R."/>
            <person name="Kale V."/>
            <person name="Holt S."/>
            <person name="Cochrane G."/>
            <person name="Meng A."/>
            <person name="Brown T."/>
            <person name="Cohen L."/>
        </authorList>
    </citation>
    <scope>NUCLEOTIDE SEQUENCE</scope>
    <source>
        <strain evidence="10">GSO104</strain>
    </source>
</reference>
<dbReference type="InterPro" id="IPR004837">
    <property type="entry name" value="NaCa_Exmemb"/>
</dbReference>
<feature type="transmembrane region" description="Helical" evidence="8">
    <location>
        <begin position="200"/>
        <end position="220"/>
    </location>
</feature>
<keyword evidence="6 8" id="KW-0472">Membrane</keyword>
<accession>A0A7S4VEV9</accession>
<dbReference type="PANTHER" id="PTHR31503:SF22">
    <property type="entry name" value="VACUOLAR CALCIUM ION TRANSPORTER"/>
    <property type="match status" value="1"/>
</dbReference>
<protein>
    <recommendedName>
        <fullName evidence="9">Sodium/calcium exchanger membrane region domain-containing protein</fullName>
    </recommendedName>
</protein>
<dbReference type="InterPro" id="IPR004713">
    <property type="entry name" value="CaH_exchang"/>
</dbReference>
<dbReference type="Pfam" id="PF01699">
    <property type="entry name" value="Na_Ca_ex"/>
    <property type="match status" value="2"/>
</dbReference>
<evidence type="ECO:0000313" key="10">
    <source>
        <dbReference type="EMBL" id="CAE4580110.1"/>
    </source>
</evidence>
<dbReference type="PANTHER" id="PTHR31503">
    <property type="entry name" value="VACUOLAR CALCIUM ION TRANSPORTER"/>
    <property type="match status" value="1"/>
</dbReference>
<comment type="subcellular location">
    <subcellularLocation>
        <location evidence="1">Endomembrane system</location>
        <topology evidence="1">Multi-pass membrane protein</topology>
    </subcellularLocation>
</comment>
<evidence type="ECO:0000256" key="7">
    <source>
        <dbReference type="SAM" id="MobiDB-lite"/>
    </source>
</evidence>
<evidence type="ECO:0000256" key="2">
    <source>
        <dbReference type="ARBA" id="ARBA00022448"/>
    </source>
</evidence>
<feature type="compositionally biased region" description="Basic residues" evidence="7">
    <location>
        <begin position="371"/>
        <end position="384"/>
    </location>
</feature>
<keyword evidence="4 8" id="KW-1133">Transmembrane helix</keyword>
<feature type="transmembrane region" description="Helical" evidence="8">
    <location>
        <begin position="165"/>
        <end position="188"/>
    </location>
</feature>
<dbReference type="EMBL" id="HBNS01001415">
    <property type="protein sequence ID" value="CAE4580110.1"/>
    <property type="molecule type" value="Transcribed_RNA"/>
</dbReference>
<dbReference type="GO" id="GO:0005774">
    <property type="term" value="C:vacuolar membrane"/>
    <property type="evidence" value="ECO:0007669"/>
    <property type="project" value="UniProtKB-ARBA"/>
</dbReference>
<evidence type="ECO:0000256" key="1">
    <source>
        <dbReference type="ARBA" id="ARBA00004127"/>
    </source>
</evidence>
<dbReference type="GO" id="GO:0012505">
    <property type="term" value="C:endomembrane system"/>
    <property type="evidence" value="ECO:0007669"/>
    <property type="project" value="UniProtKB-SubCell"/>
</dbReference>
<feature type="region of interest" description="Disordered" evidence="7">
    <location>
        <begin position="332"/>
        <end position="400"/>
    </location>
</feature>
<keyword evidence="2" id="KW-0813">Transport</keyword>
<evidence type="ECO:0000256" key="3">
    <source>
        <dbReference type="ARBA" id="ARBA00022692"/>
    </source>
</evidence>
<dbReference type="InterPro" id="IPR044880">
    <property type="entry name" value="NCX_ion-bd_dom_sf"/>
</dbReference>
<evidence type="ECO:0000259" key="9">
    <source>
        <dbReference type="Pfam" id="PF01699"/>
    </source>
</evidence>
<feature type="transmembrane region" description="Helical" evidence="8">
    <location>
        <begin position="245"/>
        <end position="263"/>
    </location>
</feature>
<keyword evidence="3 8" id="KW-0812">Transmembrane</keyword>
<evidence type="ECO:0000256" key="8">
    <source>
        <dbReference type="SAM" id="Phobius"/>
    </source>
</evidence>
<name>A0A7S4VEV9_9STRA</name>
<dbReference type="Gene3D" id="1.20.1420.30">
    <property type="entry name" value="NCX, central ion-binding region"/>
    <property type="match status" value="2"/>
</dbReference>
<feature type="transmembrane region" description="Helical" evidence="8">
    <location>
        <begin position="522"/>
        <end position="549"/>
    </location>
</feature>
<feature type="transmembrane region" description="Helical" evidence="8">
    <location>
        <begin position="555"/>
        <end position="576"/>
    </location>
</feature>
<evidence type="ECO:0000256" key="6">
    <source>
        <dbReference type="ARBA" id="ARBA00023136"/>
    </source>
</evidence>
<proteinExistence type="predicted"/>
<organism evidence="10">
    <name type="scientific">Ditylum brightwellii</name>
    <dbReference type="NCBI Taxonomy" id="49249"/>
    <lineage>
        <taxon>Eukaryota</taxon>
        <taxon>Sar</taxon>
        <taxon>Stramenopiles</taxon>
        <taxon>Ochrophyta</taxon>
        <taxon>Bacillariophyta</taxon>
        <taxon>Mediophyceae</taxon>
        <taxon>Lithodesmiophycidae</taxon>
        <taxon>Lithodesmiales</taxon>
        <taxon>Lithodesmiaceae</taxon>
        <taxon>Ditylum</taxon>
    </lineage>
</organism>
<feature type="transmembrane region" description="Helical" evidence="8">
    <location>
        <begin position="583"/>
        <end position="602"/>
    </location>
</feature>
<feature type="domain" description="Sodium/calcium exchanger membrane region" evidence="9">
    <location>
        <begin position="103"/>
        <end position="265"/>
    </location>
</feature>
<keyword evidence="5" id="KW-0406">Ion transport</keyword>
<feature type="domain" description="Sodium/calcium exchanger membrane region" evidence="9">
    <location>
        <begin position="459"/>
        <end position="600"/>
    </location>
</feature>
<dbReference type="AlphaFoldDB" id="A0A7S4VEV9"/>
<dbReference type="GO" id="GO:0006874">
    <property type="term" value="P:intracellular calcium ion homeostasis"/>
    <property type="evidence" value="ECO:0007669"/>
    <property type="project" value="TreeGrafter"/>
</dbReference>
<dbReference type="GO" id="GO:0015369">
    <property type="term" value="F:calcium:proton antiporter activity"/>
    <property type="evidence" value="ECO:0007669"/>
    <property type="project" value="UniProtKB-ARBA"/>
</dbReference>
<feature type="transmembrane region" description="Helical" evidence="8">
    <location>
        <begin position="459"/>
        <end position="477"/>
    </location>
</feature>
<evidence type="ECO:0000256" key="5">
    <source>
        <dbReference type="ARBA" id="ARBA00023065"/>
    </source>
</evidence>
<evidence type="ECO:0000256" key="4">
    <source>
        <dbReference type="ARBA" id="ARBA00022989"/>
    </source>
</evidence>